<evidence type="ECO:0000256" key="1">
    <source>
        <dbReference type="SAM" id="Phobius"/>
    </source>
</evidence>
<dbReference type="EMBL" id="SGVY01000028">
    <property type="protein sequence ID" value="TFH79037.1"/>
    <property type="molecule type" value="Genomic_DNA"/>
</dbReference>
<protein>
    <recommendedName>
        <fullName evidence="4">DUF5362 domain-containing protein</fullName>
    </recommendedName>
</protein>
<feature type="transmembrane region" description="Helical" evidence="1">
    <location>
        <begin position="69"/>
        <end position="87"/>
    </location>
</feature>
<dbReference type="AlphaFoldDB" id="A0A4Y8VFV9"/>
<reference evidence="2 3" key="1">
    <citation type="submission" date="2019-02" db="EMBL/GenBank/DDBJ databases">
        <title>Draft Genome Sequence of the Prevotella sp. BCRC 81118, Isolated from Human Feces.</title>
        <authorList>
            <person name="Huang C.-H."/>
        </authorList>
    </citation>
    <scope>NUCLEOTIDE SEQUENCE [LARGE SCALE GENOMIC DNA]</scope>
    <source>
        <strain evidence="2 3">BCRC 81118</strain>
    </source>
</reference>
<name>A0A4Y8VFV9_9BACT</name>
<evidence type="ECO:0000313" key="3">
    <source>
        <dbReference type="Proteomes" id="UP000297872"/>
    </source>
</evidence>
<evidence type="ECO:0008006" key="4">
    <source>
        <dbReference type="Google" id="ProtNLM"/>
    </source>
</evidence>
<feature type="transmembrane region" description="Helical" evidence="1">
    <location>
        <begin position="32"/>
        <end position="57"/>
    </location>
</feature>
<dbReference type="GeneID" id="302995750"/>
<feature type="transmembrane region" description="Helical" evidence="1">
    <location>
        <begin position="122"/>
        <end position="146"/>
    </location>
</feature>
<keyword evidence="1" id="KW-0812">Transmembrane</keyword>
<dbReference type="Proteomes" id="UP000297872">
    <property type="component" value="Unassembled WGS sequence"/>
</dbReference>
<accession>A0A4Y8VFV9</accession>
<dbReference type="RefSeq" id="WP_134843812.1">
    <property type="nucleotide sequence ID" value="NZ_SGVY01000028.1"/>
</dbReference>
<proteinExistence type="predicted"/>
<gene>
    <name evidence="2" type="ORF">EXN75_10715</name>
</gene>
<sequence length="147" mass="16765">MAIDLNKTEETVECRLKITEEMKENLLKATKWIKFINIVGCISMGFLAIVGFIAIFWGFMDGYRGTGSSIPMGIIYIILAAIYYPVLKRIFSFINQARSACRYDDNKELNDMFDSLRYVSKYFGIICLVFLGIYAFAIIVAIMATVF</sequence>
<keyword evidence="3" id="KW-1185">Reference proteome</keyword>
<organism evidence="2 3">
    <name type="scientific">Segatella hominis</name>
    <dbReference type="NCBI Taxonomy" id="2518605"/>
    <lineage>
        <taxon>Bacteria</taxon>
        <taxon>Pseudomonadati</taxon>
        <taxon>Bacteroidota</taxon>
        <taxon>Bacteroidia</taxon>
        <taxon>Bacteroidales</taxon>
        <taxon>Prevotellaceae</taxon>
        <taxon>Segatella</taxon>
    </lineage>
</organism>
<evidence type="ECO:0000313" key="2">
    <source>
        <dbReference type="EMBL" id="TFH79037.1"/>
    </source>
</evidence>
<keyword evidence="1" id="KW-1133">Transmembrane helix</keyword>
<keyword evidence="1" id="KW-0472">Membrane</keyword>
<dbReference type="OrthoDB" id="1121797at2"/>
<comment type="caution">
    <text evidence="2">The sequence shown here is derived from an EMBL/GenBank/DDBJ whole genome shotgun (WGS) entry which is preliminary data.</text>
</comment>